<reference evidence="1 2" key="1">
    <citation type="submission" date="2013-11" db="EMBL/GenBank/DDBJ databases">
        <title>Draft genome of the bovine lungworm Dictyocaulus viviparus.</title>
        <authorList>
            <person name="Mitreva M."/>
        </authorList>
    </citation>
    <scope>NUCLEOTIDE SEQUENCE [LARGE SCALE GENOMIC DNA]</scope>
    <source>
        <strain evidence="1 2">HannoverDv2000</strain>
    </source>
</reference>
<sequence>MDVKSVRIEVSGSESLYRGIVRQNRRHEKRSICSDLDQTINHQPHNIKRPCQLRAPIAAVLLSSNQDVKEKYNASGDFDDYDGGMFHVYRSC</sequence>
<name>A0A0D8XGT5_DICVI</name>
<reference evidence="2" key="2">
    <citation type="journal article" date="2016" name="Sci. Rep.">
        <title>Dictyocaulus viviparus genome, variome and transcriptome elucidate lungworm biology and support future intervention.</title>
        <authorList>
            <person name="McNulty S.N."/>
            <person name="Strube C."/>
            <person name="Rosa B.A."/>
            <person name="Martin J.C."/>
            <person name="Tyagi R."/>
            <person name="Choi Y.J."/>
            <person name="Wang Q."/>
            <person name="Hallsworth Pepin K."/>
            <person name="Zhang X."/>
            <person name="Ozersky P."/>
            <person name="Wilson R.K."/>
            <person name="Sternberg P.W."/>
            <person name="Gasser R.B."/>
            <person name="Mitreva M."/>
        </authorList>
    </citation>
    <scope>NUCLEOTIDE SEQUENCE [LARGE SCALE GENOMIC DNA]</scope>
    <source>
        <strain evidence="2">HannoverDv2000</strain>
    </source>
</reference>
<dbReference type="Proteomes" id="UP000053766">
    <property type="component" value="Unassembled WGS sequence"/>
</dbReference>
<dbReference type="EMBL" id="KN716608">
    <property type="protein sequence ID" value="KJH42932.1"/>
    <property type="molecule type" value="Genomic_DNA"/>
</dbReference>
<dbReference type="AlphaFoldDB" id="A0A0D8XGT5"/>
<proteinExistence type="predicted"/>
<accession>A0A0D8XGT5</accession>
<organism evidence="1 2">
    <name type="scientific">Dictyocaulus viviparus</name>
    <name type="common">Bovine lungworm</name>
    <dbReference type="NCBI Taxonomy" id="29172"/>
    <lineage>
        <taxon>Eukaryota</taxon>
        <taxon>Metazoa</taxon>
        <taxon>Ecdysozoa</taxon>
        <taxon>Nematoda</taxon>
        <taxon>Chromadorea</taxon>
        <taxon>Rhabditida</taxon>
        <taxon>Rhabditina</taxon>
        <taxon>Rhabditomorpha</taxon>
        <taxon>Strongyloidea</taxon>
        <taxon>Metastrongylidae</taxon>
        <taxon>Dictyocaulus</taxon>
    </lineage>
</organism>
<evidence type="ECO:0000313" key="1">
    <source>
        <dbReference type="EMBL" id="KJH42932.1"/>
    </source>
</evidence>
<protein>
    <submittedName>
        <fullName evidence="1">Uncharacterized protein</fullName>
    </submittedName>
</protein>
<keyword evidence="2" id="KW-1185">Reference proteome</keyword>
<gene>
    <name evidence="1" type="ORF">DICVIV_11060</name>
</gene>
<evidence type="ECO:0000313" key="2">
    <source>
        <dbReference type="Proteomes" id="UP000053766"/>
    </source>
</evidence>